<evidence type="ECO:0000313" key="3">
    <source>
        <dbReference type="Proteomes" id="UP000286208"/>
    </source>
</evidence>
<dbReference type="GO" id="GO:0003676">
    <property type="term" value="F:nucleic acid binding"/>
    <property type="evidence" value="ECO:0007669"/>
    <property type="project" value="InterPro"/>
</dbReference>
<dbReference type="GO" id="GO:0008270">
    <property type="term" value="F:zinc ion binding"/>
    <property type="evidence" value="ECO:0007669"/>
    <property type="project" value="InterPro"/>
</dbReference>
<dbReference type="Proteomes" id="UP000286208">
    <property type="component" value="Unassembled WGS sequence"/>
</dbReference>
<comment type="caution">
    <text evidence="2">The sequence shown here is derived from an EMBL/GenBank/DDBJ whole genome shotgun (WGS) entry which is preliminary data.</text>
</comment>
<dbReference type="Pfam" id="PF01844">
    <property type="entry name" value="HNH"/>
    <property type="match status" value="1"/>
</dbReference>
<dbReference type="SMART" id="SM00507">
    <property type="entry name" value="HNHc"/>
    <property type="match status" value="1"/>
</dbReference>
<feature type="domain" description="HNH nuclease" evidence="1">
    <location>
        <begin position="91"/>
        <end position="141"/>
    </location>
</feature>
<gene>
    <name evidence="2" type="ORF">EGT67_06620</name>
</gene>
<dbReference type="RefSeq" id="WP_127915250.1">
    <property type="nucleotide sequence ID" value="NZ_RKLP01000002.1"/>
</dbReference>
<accession>A0A438BIU7</accession>
<organism evidence="2 3">
    <name type="scientific">Prescottella agglutinans</name>
    <dbReference type="NCBI Taxonomy" id="1644129"/>
    <lineage>
        <taxon>Bacteria</taxon>
        <taxon>Bacillati</taxon>
        <taxon>Actinomycetota</taxon>
        <taxon>Actinomycetes</taxon>
        <taxon>Mycobacteriales</taxon>
        <taxon>Nocardiaceae</taxon>
        <taxon>Prescottella</taxon>
    </lineage>
</organism>
<evidence type="ECO:0000259" key="1">
    <source>
        <dbReference type="SMART" id="SM00507"/>
    </source>
</evidence>
<sequence>MPSRARTAITPRTWMNSRVRVLNSTFDEFDVVPAARAVVLVVENVAVTVVEHTPRFVVRSQRCAVALPETVRLVEYVHTPPRPVVDDDTRACFATVLQRDRHRCAYCGTPGARTVDHVQPRSRGGADTYGNLVAACASCNQRKADRTPEEAGMPLLWVPRAPRDDIKRQRRIWRDLAALPDHPVLEGRRSP</sequence>
<keyword evidence="2" id="KW-0255">Endonuclease</keyword>
<protein>
    <submittedName>
        <fullName evidence="2">HNH endonuclease</fullName>
    </submittedName>
</protein>
<dbReference type="AlphaFoldDB" id="A0A438BIU7"/>
<dbReference type="GO" id="GO:0004519">
    <property type="term" value="F:endonuclease activity"/>
    <property type="evidence" value="ECO:0007669"/>
    <property type="project" value="UniProtKB-KW"/>
</dbReference>
<dbReference type="InterPro" id="IPR003615">
    <property type="entry name" value="HNH_nuc"/>
</dbReference>
<keyword evidence="2" id="KW-0378">Hydrolase</keyword>
<reference evidence="2 3" key="1">
    <citation type="submission" date="2018-11" db="EMBL/GenBank/DDBJ databases">
        <title>Rhodococcus spongicola sp. nov. and Rhodococcus xishaensis sp. nov. from marine sponges.</title>
        <authorList>
            <person name="Li L."/>
            <person name="Lin H.W."/>
        </authorList>
    </citation>
    <scope>NUCLEOTIDE SEQUENCE [LARGE SCALE GENOMIC DNA]</scope>
    <source>
        <strain evidence="2 3">CCTCC AB2014297</strain>
    </source>
</reference>
<dbReference type="CDD" id="cd00085">
    <property type="entry name" value="HNHc"/>
    <property type="match status" value="1"/>
</dbReference>
<dbReference type="PANTHER" id="PTHR33877">
    <property type="entry name" value="SLL1193 PROTEIN"/>
    <property type="match status" value="1"/>
</dbReference>
<dbReference type="InterPro" id="IPR052892">
    <property type="entry name" value="NA-targeting_endonuclease"/>
</dbReference>
<dbReference type="InterPro" id="IPR002711">
    <property type="entry name" value="HNH"/>
</dbReference>
<dbReference type="PANTHER" id="PTHR33877:SF2">
    <property type="entry name" value="OS07G0170200 PROTEIN"/>
    <property type="match status" value="1"/>
</dbReference>
<proteinExistence type="predicted"/>
<dbReference type="OrthoDB" id="9802901at2"/>
<evidence type="ECO:0000313" key="2">
    <source>
        <dbReference type="EMBL" id="RVW10807.1"/>
    </source>
</evidence>
<keyword evidence="2" id="KW-0540">Nuclease</keyword>
<keyword evidence="3" id="KW-1185">Reference proteome</keyword>
<dbReference type="EMBL" id="RKLP01000002">
    <property type="protein sequence ID" value="RVW10807.1"/>
    <property type="molecule type" value="Genomic_DNA"/>
</dbReference>
<dbReference type="Gene3D" id="1.10.30.50">
    <property type="match status" value="1"/>
</dbReference>
<name>A0A438BIU7_9NOCA</name>